<accession>A0AAV7WKM4</accession>
<keyword evidence="3" id="KW-1185">Reference proteome</keyword>
<evidence type="ECO:0000256" key="1">
    <source>
        <dbReference type="SAM" id="MobiDB-lite"/>
    </source>
</evidence>
<reference evidence="2" key="1">
    <citation type="journal article" date="2022" name="bioRxiv">
        <title>Sequencing and chromosome-scale assembly of the giantPleurodeles waltlgenome.</title>
        <authorList>
            <person name="Brown T."/>
            <person name="Elewa A."/>
            <person name="Iarovenko S."/>
            <person name="Subramanian E."/>
            <person name="Araus A.J."/>
            <person name="Petzold A."/>
            <person name="Susuki M."/>
            <person name="Suzuki K.-i.T."/>
            <person name="Hayashi T."/>
            <person name="Toyoda A."/>
            <person name="Oliveira C."/>
            <person name="Osipova E."/>
            <person name="Leigh N.D."/>
            <person name="Simon A."/>
            <person name="Yun M.H."/>
        </authorList>
    </citation>
    <scope>NUCLEOTIDE SEQUENCE</scope>
    <source>
        <strain evidence="2">20211129_DDA</strain>
        <tissue evidence="2">Liver</tissue>
    </source>
</reference>
<dbReference type="Proteomes" id="UP001066276">
    <property type="component" value="Chromosome 1_1"/>
</dbReference>
<gene>
    <name evidence="2" type="ORF">NDU88_002226</name>
</gene>
<feature type="region of interest" description="Disordered" evidence="1">
    <location>
        <begin position="80"/>
        <end position="99"/>
    </location>
</feature>
<dbReference type="EMBL" id="JANPWB010000001">
    <property type="protein sequence ID" value="KAJ1214608.1"/>
    <property type="molecule type" value="Genomic_DNA"/>
</dbReference>
<evidence type="ECO:0000313" key="3">
    <source>
        <dbReference type="Proteomes" id="UP001066276"/>
    </source>
</evidence>
<sequence>MPGRPFQRRRTEELTGERTTGTGGEYDEATAGGFRRYREEEEMDSGVANGSLSSNISQVGRPILKFQQTSTAACLSQVKAHGRYDESPPTGEEDTLADV</sequence>
<evidence type="ECO:0000313" key="2">
    <source>
        <dbReference type="EMBL" id="KAJ1214608.1"/>
    </source>
</evidence>
<protein>
    <submittedName>
        <fullName evidence="2">Uncharacterized protein</fullName>
    </submittedName>
</protein>
<feature type="region of interest" description="Disordered" evidence="1">
    <location>
        <begin position="1"/>
        <end position="33"/>
    </location>
</feature>
<dbReference type="AlphaFoldDB" id="A0AAV7WKM4"/>
<proteinExistence type="predicted"/>
<comment type="caution">
    <text evidence="2">The sequence shown here is derived from an EMBL/GenBank/DDBJ whole genome shotgun (WGS) entry which is preliminary data.</text>
</comment>
<organism evidence="2 3">
    <name type="scientific">Pleurodeles waltl</name>
    <name type="common">Iberian ribbed newt</name>
    <dbReference type="NCBI Taxonomy" id="8319"/>
    <lineage>
        <taxon>Eukaryota</taxon>
        <taxon>Metazoa</taxon>
        <taxon>Chordata</taxon>
        <taxon>Craniata</taxon>
        <taxon>Vertebrata</taxon>
        <taxon>Euteleostomi</taxon>
        <taxon>Amphibia</taxon>
        <taxon>Batrachia</taxon>
        <taxon>Caudata</taxon>
        <taxon>Salamandroidea</taxon>
        <taxon>Salamandridae</taxon>
        <taxon>Pleurodelinae</taxon>
        <taxon>Pleurodeles</taxon>
    </lineage>
</organism>
<name>A0AAV7WKM4_PLEWA</name>